<dbReference type="GO" id="GO:0032196">
    <property type="term" value="P:transposition"/>
    <property type="evidence" value="ECO:0007669"/>
    <property type="project" value="InterPro"/>
</dbReference>
<dbReference type="OrthoDB" id="690142at2759"/>
<evidence type="ECO:0000313" key="1">
    <source>
        <dbReference type="EMBL" id="CAD6253146.1"/>
    </source>
</evidence>
<proteinExistence type="predicted"/>
<name>A0A811QBZ3_9POAL</name>
<organism evidence="1 2">
    <name type="scientific">Miscanthus lutarioriparius</name>
    <dbReference type="NCBI Taxonomy" id="422564"/>
    <lineage>
        <taxon>Eukaryota</taxon>
        <taxon>Viridiplantae</taxon>
        <taxon>Streptophyta</taxon>
        <taxon>Embryophyta</taxon>
        <taxon>Tracheophyta</taxon>
        <taxon>Spermatophyta</taxon>
        <taxon>Magnoliopsida</taxon>
        <taxon>Liliopsida</taxon>
        <taxon>Poales</taxon>
        <taxon>Poaceae</taxon>
        <taxon>PACMAD clade</taxon>
        <taxon>Panicoideae</taxon>
        <taxon>Andropogonodae</taxon>
        <taxon>Andropogoneae</taxon>
        <taxon>Saccharinae</taxon>
        <taxon>Miscanthus</taxon>
    </lineage>
</organism>
<accession>A0A811QBZ3</accession>
<keyword evidence="2" id="KW-1185">Reference proteome</keyword>
<dbReference type="PANTHER" id="PTHR33157:SF12">
    <property type="entry name" value="TRANSPOSASE TNP1_EN_SPM-LIKE DOMAIN-CONTAINING PROTEIN"/>
    <property type="match status" value="1"/>
</dbReference>
<dbReference type="InterPro" id="IPR039266">
    <property type="entry name" value="EN-1/SPM"/>
</dbReference>
<dbReference type="EMBL" id="CAJGYO010000009">
    <property type="protein sequence ID" value="CAD6253146.1"/>
    <property type="molecule type" value="Genomic_DNA"/>
</dbReference>
<comment type="caution">
    <text evidence="1">The sequence shown here is derived from an EMBL/GenBank/DDBJ whole genome shotgun (WGS) entry which is preliminary data.</text>
</comment>
<sequence>MVRIDGVVQPAMKWSHWHAASDQTDRAGRCYNSKADRVMKELWDYYTLAEGVRREDADDVVKQSHVHRVQDLFYETKLCAEKNLPCPQRK</sequence>
<dbReference type="AlphaFoldDB" id="A0A811QBZ3"/>
<protein>
    <submittedName>
        <fullName evidence="1">Uncharacterized protein</fullName>
    </submittedName>
</protein>
<evidence type="ECO:0000313" key="2">
    <source>
        <dbReference type="Proteomes" id="UP000604825"/>
    </source>
</evidence>
<gene>
    <name evidence="1" type="ORF">NCGR_LOCUS36782</name>
</gene>
<dbReference type="PANTHER" id="PTHR33157">
    <property type="entry name" value="AUTONOMOUS TRANSPOSABLE ELEMENT EN-1 MOSAIC PROTEIN-RELATED"/>
    <property type="match status" value="1"/>
</dbReference>
<dbReference type="Proteomes" id="UP000604825">
    <property type="component" value="Unassembled WGS sequence"/>
</dbReference>
<reference evidence="1" key="1">
    <citation type="submission" date="2020-10" db="EMBL/GenBank/DDBJ databases">
        <authorList>
            <person name="Han B."/>
            <person name="Lu T."/>
            <person name="Zhao Q."/>
            <person name="Huang X."/>
            <person name="Zhao Y."/>
        </authorList>
    </citation>
    <scope>NUCLEOTIDE SEQUENCE</scope>
</reference>